<dbReference type="KEGG" id="roz:CBI38_21435"/>
<dbReference type="Proteomes" id="UP000245711">
    <property type="component" value="Chromosome"/>
</dbReference>
<evidence type="ECO:0000313" key="3">
    <source>
        <dbReference type="Proteomes" id="UP000245711"/>
    </source>
</evidence>
<sequence>MSCDIEKYYAAVDSGHIENAVAMLAPDVEFAMVLPTGIKHGKGREVMLGYLQGRPPVERKHHIQRVAIADDLQFAHGSVTDDGVTTGFFVGVMHIGPDGLIDRYQVSFDSEFSLLPTALTSERD</sequence>
<proteinExistence type="predicted"/>
<accession>A0A2S2BYT7</accession>
<dbReference type="InterPro" id="IPR037401">
    <property type="entry name" value="SnoaL-like"/>
</dbReference>
<evidence type="ECO:0000313" key="2">
    <source>
        <dbReference type="EMBL" id="AWK73739.1"/>
    </source>
</evidence>
<dbReference type="Pfam" id="PF12680">
    <property type="entry name" value="SnoaL_2"/>
    <property type="match status" value="1"/>
</dbReference>
<keyword evidence="3" id="KW-1185">Reference proteome</keyword>
<dbReference type="OrthoDB" id="3787023at2"/>
<name>A0A2S2BYT7_9NOCA</name>
<evidence type="ECO:0000259" key="1">
    <source>
        <dbReference type="Pfam" id="PF12680"/>
    </source>
</evidence>
<dbReference type="EMBL" id="CP021354">
    <property type="protein sequence ID" value="AWK73739.1"/>
    <property type="molecule type" value="Genomic_DNA"/>
</dbReference>
<reference evidence="2 3" key="1">
    <citation type="submission" date="2017-05" db="EMBL/GenBank/DDBJ databases">
        <title>Isolation of Rhodococcus sp. S2-17 biodegrading of BP-3.</title>
        <authorList>
            <person name="Lee Y."/>
            <person name="Kim K.H."/>
            <person name="Chun B.H."/>
            <person name="Jung H.S."/>
            <person name="Jeon C.O."/>
        </authorList>
    </citation>
    <scope>NUCLEOTIDE SEQUENCE [LARGE SCALE GENOMIC DNA]</scope>
    <source>
        <strain evidence="2 3">S2-17</strain>
    </source>
</reference>
<gene>
    <name evidence="2" type="ORF">CBI38_21435</name>
</gene>
<feature type="domain" description="SnoaL-like" evidence="1">
    <location>
        <begin position="5"/>
        <end position="103"/>
    </location>
</feature>
<dbReference type="SUPFAM" id="SSF54427">
    <property type="entry name" value="NTF2-like"/>
    <property type="match status" value="1"/>
</dbReference>
<organism evidence="2 3">
    <name type="scientific">Rhodococcus oxybenzonivorans</name>
    <dbReference type="NCBI Taxonomy" id="1990687"/>
    <lineage>
        <taxon>Bacteria</taxon>
        <taxon>Bacillati</taxon>
        <taxon>Actinomycetota</taxon>
        <taxon>Actinomycetes</taxon>
        <taxon>Mycobacteriales</taxon>
        <taxon>Nocardiaceae</taxon>
        <taxon>Rhodococcus</taxon>
    </lineage>
</organism>
<protein>
    <recommendedName>
        <fullName evidence="1">SnoaL-like domain-containing protein</fullName>
    </recommendedName>
</protein>
<dbReference type="Gene3D" id="3.10.450.50">
    <property type="match status" value="1"/>
</dbReference>
<dbReference type="AlphaFoldDB" id="A0A2S2BYT7"/>
<dbReference type="RefSeq" id="WP_109332041.1">
    <property type="nucleotide sequence ID" value="NZ_CP021354.1"/>
</dbReference>
<dbReference type="InterPro" id="IPR032710">
    <property type="entry name" value="NTF2-like_dom_sf"/>
</dbReference>